<name>A0A7C4GGA1_UNCW3</name>
<dbReference type="SUPFAM" id="SSF50249">
    <property type="entry name" value="Nucleic acid-binding proteins"/>
    <property type="match status" value="1"/>
</dbReference>
<proteinExistence type="predicted"/>
<evidence type="ECO:0000313" key="3">
    <source>
        <dbReference type="EMBL" id="HGK28941.1"/>
    </source>
</evidence>
<evidence type="ECO:0000259" key="1">
    <source>
        <dbReference type="Pfam" id="PF01796"/>
    </source>
</evidence>
<evidence type="ECO:0000259" key="2">
    <source>
        <dbReference type="Pfam" id="PF12172"/>
    </source>
</evidence>
<dbReference type="InterPro" id="IPR012340">
    <property type="entry name" value="NA-bd_OB-fold"/>
</dbReference>
<dbReference type="Pfam" id="PF01796">
    <property type="entry name" value="OB_ChsH2_C"/>
    <property type="match status" value="1"/>
</dbReference>
<reference evidence="3" key="1">
    <citation type="journal article" date="2020" name="mSystems">
        <title>Genome- and Community-Level Interaction Insights into Carbon Utilization and Element Cycling Functions of Hydrothermarchaeota in Hydrothermal Sediment.</title>
        <authorList>
            <person name="Zhou Z."/>
            <person name="Liu Y."/>
            <person name="Xu W."/>
            <person name="Pan J."/>
            <person name="Luo Z.H."/>
            <person name="Li M."/>
        </authorList>
    </citation>
    <scope>NUCLEOTIDE SEQUENCE [LARGE SCALE GENOMIC DNA]</scope>
    <source>
        <strain evidence="3">SpSt-488</strain>
    </source>
</reference>
<comment type="caution">
    <text evidence="3">The sequence shown here is derived from an EMBL/GenBank/DDBJ whole genome shotgun (WGS) entry which is preliminary data.</text>
</comment>
<feature type="domain" description="ChsH2 C-terminal OB-fold" evidence="1">
    <location>
        <begin position="97"/>
        <end position="164"/>
    </location>
</feature>
<gene>
    <name evidence="3" type="ORF">ENS41_08380</name>
</gene>
<protein>
    <submittedName>
        <fullName evidence="3">Zn-ribbon domain-containing OB-fold protein</fullName>
    </submittedName>
</protein>
<organism evidence="3">
    <name type="scientific">candidate division WOR-3 bacterium</name>
    <dbReference type="NCBI Taxonomy" id="2052148"/>
    <lineage>
        <taxon>Bacteria</taxon>
        <taxon>Bacteria division WOR-3</taxon>
    </lineage>
</organism>
<dbReference type="PANTHER" id="PTHR34075">
    <property type="entry name" value="BLR3430 PROTEIN"/>
    <property type="match status" value="1"/>
</dbReference>
<dbReference type="PANTHER" id="PTHR34075:SF4">
    <property type="entry name" value="DUF35 DOMAIN-CONTAINING PROTEIN"/>
    <property type="match status" value="1"/>
</dbReference>
<dbReference type="InterPro" id="IPR002878">
    <property type="entry name" value="ChsH2_C"/>
</dbReference>
<feature type="domain" description="ChsH2 rubredoxin-like zinc ribbon" evidence="2">
    <location>
        <begin position="61"/>
        <end position="92"/>
    </location>
</feature>
<dbReference type="InterPro" id="IPR022002">
    <property type="entry name" value="ChsH2_Znr"/>
</dbReference>
<sequence length="182" mass="20380">MPKRKEPTPTVERSIAAPPYGAVASGLSDDDFHKGRVCTTHWAADARYAWDSGIAIGRYLEGLKAGRLLAVECRKCHRVMIPPRMFCELCFRPIDGWRQVKDTGIINTFSLCYVTWDVKRIKEPQIPAVIEIDGASPGMGIMHLIGGIDPKSVRIGMKVRAVWKPAAEREGAITDILYWRPF</sequence>
<dbReference type="AlphaFoldDB" id="A0A7C4GGA1"/>
<dbReference type="Gene3D" id="6.10.30.10">
    <property type="match status" value="1"/>
</dbReference>
<dbReference type="EMBL" id="DSUT01000179">
    <property type="protein sequence ID" value="HGK28941.1"/>
    <property type="molecule type" value="Genomic_DNA"/>
</dbReference>
<dbReference type="Pfam" id="PF12172">
    <property type="entry name" value="zf-ChsH2"/>
    <property type="match status" value="1"/>
</dbReference>
<dbReference type="InterPro" id="IPR052513">
    <property type="entry name" value="Thioester_dehydratase-like"/>
</dbReference>
<accession>A0A7C4GGA1</accession>